<evidence type="ECO:0000313" key="8">
    <source>
        <dbReference type="Proteomes" id="UP001328107"/>
    </source>
</evidence>
<proteinExistence type="inferred from homology"/>
<sequence length="307" mass="34779">MPFPSLGMRDEDVIHFLLLTLLDGTAMTINFILITAVIRSTPPVMKRYSALILFTAIVDCNAAFMSWLATVIVENLEGSIIFIYLGPCRFIHVRVCHAAQAIHVQSIGESCILLLVSFSYRLLSFRLASINNGPRRDSRSFLFVICLLATIPAVITTMTFSNSPTPPPQSLLDHPDLSDRLFSVFNMTASNIISTENVLPRVSIGYIICLYSTASPALFVLRRRLLRKIHAMGAAADKHRHHEIFRSLTLQMFMPLSFSVAFVFWIIDFLGFFRLEVFQRAIMPISTTFTIISPMIVLYYLPPYRKY</sequence>
<dbReference type="GO" id="GO:0016020">
    <property type="term" value="C:membrane"/>
    <property type="evidence" value="ECO:0007669"/>
    <property type="project" value="UniProtKB-SubCell"/>
</dbReference>
<comment type="subcellular location">
    <subcellularLocation>
        <location evidence="1">Membrane</location>
        <topology evidence="1">Multi-pass membrane protein</topology>
    </subcellularLocation>
</comment>
<gene>
    <name evidence="7" type="ORF">PMAYCL1PPCAC_17457</name>
</gene>
<keyword evidence="8" id="KW-1185">Reference proteome</keyword>
<dbReference type="PANTHER" id="PTHR22945">
    <property type="entry name" value="SERPENTINE RECEPTOR, CLASS D DELTA"/>
    <property type="match status" value="1"/>
</dbReference>
<dbReference type="Proteomes" id="UP001328107">
    <property type="component" value="Unassembled WGS sequence"/>
</dbReference>
<evidence type="ECO:0000256" key="1">
    <source>
        <dbReference type="ARBA" id="ARBA00004141"/>
    </source>
</evidence>
<evidence type="ECO:0000256" key="5">
    <source>
        <dbReference type="ARBA" id="ARBA00023136"/>
    </source>
</evidence>
<feature type="non-terminal residue" evidence="7">
    <location>
        <position position="307"/>
    </location>
</feature>
<organism evidence="7 8">
    <name type="scientific">Pristionchus mayeri</name>
    <dbReference type="NCBI Taxonomy" id="1317129"/>
    <lineage>
        <taxon>Eukaryota</taxon>
        <taxon>Metazoa</taxon>
        <taxon>Ecdysozoa</taxon>
        <taxon>Nematoda</taxon>
        <taxon>Chromadorea</taxon>
        <taxon>Rhabditida</taxon>
        <taxon>Rhabditina</taxon>
        <taxon>Diplogasteromorpha</taxon>
        <taxon>Diplogasteroidea</taxon>
        <taxon>Neodiplogasteridae</taxon>
        <taxon>Pristionchus</taxon>
    </lineage>
</organism>
<evidence type="ECO:0000313" key="7">
    <source>
        <dbReference type="EMBL" id="GMR47262.1"/>
    </source>
</evidence>
<dbReference type="InterPro" id="IPR050920">
    <property type="entry name" value="Nematode_rcpt-like_delta"/>
</dbReference>
<reference evidence="8" key="1">
    <citation type="submission" date="2022-10" db="EMBL/GenBank/DDBJ databases">
        <title>Genome assembly of Pristionchus species.</title>
        <authorList>
            <person name="Yoshida K."/>
            <person name="Sommer R.J."/>
        </authorList>
    </citation>
    <scope>NUCLEOTIDE SEQUENCE [LARGE SCALE GENOMIC DNA]</scope>
    <source>
        <strain evidence="8">RS5460</strain>
    </source>
</reference>
<comment type="similarity">
    <text evidence="2">Belongs to the nematode receptor-like protein srd family.</text>
</comment>
<evidence type="ECO:0000256" key="3">
    <source>
        <dbReference type="ARBA" id="ARBA00022692"/>
    </source>
</evidence>
<dbReference type="PANTHER" id="PTHR22945:SF40">
    <property type="entry name" value="SERPENTINE RECEPTOR, CLASS D (DELTA)-RELATED"/>
    <property type="match status" value="1"/>
</dbReference>
<dbReference type="AlphaFoldDB" id="A0AAN5I0C5"/>
<name>A0AAN5I0C5_9BILA</name>
<dbReference type="Pfam" id="PF10317">
    <property type="entry name" value="7TM_GPCR_Srd"/>
    <property type="match status" value="1"/>
</dbReference>
<keyword evidence="3 6" id="KW-0812">Transmembrane</keyword>
<feature type="transmembrane region" description="Helical" evidence="6">
    <location>
        <begin position="141"/>
        <end position="161"/>
    </location>
</feature>
<evidence type="ECO:0008006" key="9">
    <source>
        <dbReference type="Google" id="ProtNLM"/>
    </source>
</evidence>
<dbReference type="InterPro" id="IPR019421">
    <property type="entry name" value="7TM_GPCR_serpentine_rcpt_Srd"/>
</dbReference>
<keyword evidence="4 6" id="KW-1133">Transmembrane helix</keyword>
<comment type="caution">
    <text evidence="7">The sequence shown here is derived from an EMBL/GenBank/DDBJ whole genome shotgun (WGS) entry which is preliminary data.</text>
</comment>
<feature type="transmembrane region" description="Helical" evidence="6">
    <location>
        <begin position="248"/>
        <end position="275"/>
    </location>
</feature>
<evidence type="ECO:0000256" key="2">
    <source>
        <dbReference type="ARBA" id="ARBA00009166"/>
    </source>
</evidence>
<protein>
    <recommendedName>
        <fullName evidence="9">G protein-coupled receptor</fullName>
    </recommendedName>
</protein>
<evidence type="ECO:0000256" key="6">
    <source>
        <dbReference type="SAM" id="Phobius"/>
    </source>
</evidence>
<accession>A0AAN5I0C5</accession>
<feature type="transmembrane region" description="Helical" evidence="6">
    <location>
        <begin position="50"/>
        <end position="69"/>
    </location>
</feature>
<keyword evidence="5 6" id="KW-0472">Membrane</keyword>
<feature type="transmembrane region" description="Helical" evidence="6">
    <location>
        <begin position="102"/>
        <end position="120"/>
    </location>
</feature>
<dbReference type="EMBL" id="BTRK01000004">
    <property type="protein sequence ID" value="GMR47262.1"/>
    <property type="molecule type" value="Genomic_DNA"/>
</dbReference>
<feature type="transmembrane region" description="Helical" evidence="6">
    <location>
        <begin position="281"/>
        <end position="301"/>
    </location>
</feature>
<evidence type="ECO:0000256" key="4">
    <source>
        <dbReference type="ARBA" id="ARBA00022989"/>
    </source>
</evidence>
<feature type="transmembrane region" description="Helical" evidence="6">
    <location>
        <begin position="204"/>
        <end position="221"/>
    </location>
</feature>
<feature type="transmembrane region" description="Helical" evidence="6">
    <location>
        <begin position="13"/>
        <end position="38"/>
    </location>
</feature>